<organism evidence="5">
    <name type="scientific">Kwoniella dejecticola CBS 10117</name>
    <dbReference type="NCBI Taxonomy" id="1296121"/>
    <lineage>
        <taxon>Eukaryota</taxon>
        <taxon>Fungi</taxon>
        <taxon>Dikarya</taxon>
        <taxon>Basidiomycota</taxon>
        <taxon>Agaricomycotina</taxon>
        <taxon>Tremellomycetes</taxon>
        <taxon>Tremellales</taxon>
        <taxon>Cryptococcaceae</taxon>
        <taxon>Kwoniella</taxon>
    </lineage>
</organism>
<dbReference type="InterPro" id="IPR016024">
    <property type="entry name" value="ARM-type_fold"/>
</dbReference>
<evidence type="ECO:0000256" key="1">
    <source>
        <dbReference type="SAM" id="MobiDB-lite"/>
    </source>
</evidence>
<dbReference type="GO" id="GO:0030427">
    <property type="term" value="C:site of polarized growth"/>
    <property type="evidence" value="ECO:0007669"/>
    <property type="project" value="TreeGrafter"/>
</dbReference>
<feature type="region of interest" description="Disordered" evidence="1">
    <location>
        <begin position="2415"/>
        <end position="2464"/>
    </location>
</feature>
<feature type="compositionally biased region" description="Polar residues" evidence="1">
    <location>
        <begin position="2478"/>
        <end position="2494"/>
    </location>
</feature>
<dbReference type="EMBL" id="KI894030">
    <property type="protein sequence ID" value="OBR86161.1"/>
    <property type="molecule type" value="Genomic_DNA"/>
</dbReference>
<feature type="compositionally biased region" description="Polar residues" evidence="1">
    <location>
        <begin position="225"/>
        <end position="245"/>
    </location>
</feature>
<feature type="compositionally biased region" description="Polar residues" evidence="1">
    <location>
        <begin position="2445"/>
        <end position="2461"/>
    </location>
</feature>
<evidence type="ECO:0000259" key="3">
    <source>
        <dbReference type="Pfam" id="PF14225"/>
    </source>
</evidence>
<dbReference type="PANTHER" id="PTHR12295:SF30">
    <property type="entry name" value="PROTEIN FURRY"/>
    <property type="match status" value="1"/>
</dbReference>
<dbReference type="OrthoDB" id="6287725at2759"/>
<reference evidence="5" key="1">
    <citation type="submission" date="2013-07" db="EMBL/GenBank/DDBJ databases">
        <title>The Genome Sequence of Cryptococcus dejecticola CBS10117.</title>
        <authorList>
            <consortium name="The Broad Institute Genome Sequencing Platform"/>
            <person name="Cuomo C."/>
            <person name="Litvintseva A."/>
            <person name="Chen Y."/>
            <person name="Heitman J."/>
            <person name="Sun S."/>
            <person name="Springer D."/>
            <person name="Dromer F."/>
            <person name="Young S.K."/>
            <person name="Zeng Q."/>
            <person name="Gargeya S."/>
            <person name="Fitzgerald M."/>
            <person name="Abouelleil A."/>
            <person name="Alvarado L."/>
            <person name="Berlin A.M."/>
            <person name="Chapman S.B."/>
            <person name="Dewar J."/>
            <person name="Goldberg J."/>
            <person name="Griggs A."/>
            <person name="Gujja S."/>
            <person name="Hansen M."/>
            <person name="Howarth C."/>
            <person name="Imamovic A."/>
            <person name="Larimer J."/>
            <person name="McCowan C."/>
            <person name="Murphy C."/>
            <person name="Pearson M."/>
            <person name="Priest M."/>
            <person name="Roberts A."/>
            <person name="Saif S."/>
            <person name="Shea T."/>
            <person name="Sykes S."/>
            <person name="Wortman J."/>
            <person name="Nusbaum C."/>
            <person name="Birren B."/>
        </authorList>
    </citation>
    <scope>NUCLEOTIDE SEQUENCE [LARGE SCALE GENOMIC DNA]</scope>
    <source>
        <strain evidence="5">CBS 10117</strain>
    </source>
</reference>
<evidence type="ECO:0000313" key="5">
    <source>
        <dbReference type="EMBL" id="OBR86161.1"/>
    </source>
</evidence>
<proteinExistence type="predicted"/>
<feature type="compositionally biased region" description="Low complexity" evidence="1">
    <location>
        <begin position="2513"/>
        <end position="2526"/>
    </location>
</feature>
<sequence length="2702" mass="296916">MEEIVIPANGSDLDADDDDFQLPITKHGFGANSSTSSLPETDPYAHRPTPSSEAPYIPKLQTTPNRPILPQASASFSVGVPTLNSRGHGFGQPSNSSSDDRPKLGKLNNGSSSSLVTPGTSISSSSGFLQARKGSLASLKNAFKSSSSNNTSNAIPPVPTLDSKAYGAPGYPALRNPFSRFDSPISPKNSTFKTPSRSGKTPSTSSPAQNPSGGYHADNGRKYSIASSHRSQGGRSATSQGSSSFKAEDHPMPALPPIPMRQTPSRMNRMGSDASVFGFTSRRNNSMGGEEDMSFGKTPGEEALRVVFRDFREAANQKLSRICARPLNSQPSLPSFLDSGVDPAFDSLIDSLAHCGTRHARRVVDLLMSWSRDFTGNIGASEVRAHLDRSLGLQMRVEDAAAILQSRKSSAAKFIVSRTLIQLLKVVPKDSLDAELGMSLEQIAFNAYRSEKPEEIYQFPHRKAVSQLQVELLGQLSNNRFLTVSDRFIRELSKYTSQNQGTKENEGKIEHLLRGMRYLKLRVYPEEELEMSSEFITSLATFFANAHGQNLKIAYAETFTSLLHPVIETATAEVNHPLWSKAITIILDRAIAMAQKARYWASAFPLVITALGVSPREVFMQQWSSIMEAIMARMKDRNLRSIAMGAFIRALWIYLNRCSESSTSMRKRLDPLIHTFLPTNGPLYPPEMPSDAFIAIIYYIAVRHLDYGEDFVSEYLRGGATDGMADQSTVLVRAINLTLRTTELEESAPWPKESDFSKFDIEGSGPCGDLLPFEAESKPEVHDLLKKSNPAFIDLLFQCDNHVKNLLLSNDAITLSGHASSHSLDNGAEHITVKHGDVYVTYPARYAPTLRLLAAILESLPRCMPTDVNFTEVINVLCRATFSADPVVCGAAGETIRRICQDPERCSVVVNTFREFIFETRHVFRDTFIGARLLESQFERVIQLWLDVLQALVAHQRVAEAQGIDDDEKRLPPFEPSQISKIEGCALFLLCSTSLAIRKLANQILVAARNFEGQQRKPSAAFRYSRIMPDKAALTRVLQIFEHNVEESDLAAMRGLSWMTSTDRHRIDLLCTKDRNKLLQRIAESDHPKDGLLWLSVLPFFIGKVLEQLPSAASDMRQVICQLVLRLQAHVALIAGGVLRGTPGRGTASTRSSSDTAILADHWRAYLSVLCVTMSSQGPAPPTPPVQRTKDVVILNQEMINSPALFSYLTSLLGWEDPRFKDAAVYAMGSINQNLLRPLSEILLSVVRRLADGTKVAGTPRSDNPANTSRRTPVTAHGPIWTSVSHVFRLISPLLLDAKSSSHLANLSNMIGYVKVTYTLLSDRAVKEDFELQSLRRSFCMTVENLTNSLGKLDSSDRFLGEEMRGSIFKLCFEWCHVGRRPDVAKARESQTLQAAAEGYRGDRDRAQYLDDLQAKTKLLSAAAAEAMAGLCQGKLISANEATPAQQASDHMVEPLTVLRWIRGMFSSSSVSHHETGRRALFALIRYNWDCERLLDEVLHQSFGEGEQFSLESSFFGVVADVLSEGHHTLPIEQIACLALSKLGHPVPAIRQRAFQLTESLYLDPSSKLHSTALFPAIGSSSPNIYRNAQKDMSQQLASIYADHAFQFLAECTTRLSQLEAPRRQATLSILRPWVEYLDLASDTSELSPEDAAAEHAALQNLVYLAVRFSDDHLDDIKSIFVSFADAGCAHQQSSPPQNQNTNTTALMRFLFEQGGKRKSPEFVAHAQRIMACLAQSKAGDTIFDEICNFVEPNAMAALPEADIPPSPMSSLVNLDSLMNAPSSRSQAFSTGQLALIFAGELLPHRLDDIELGKRLPALLHAALIHTDHTSSALRDQAQSVLFQTLRAWMCDLSNVPTGDAAAIWSSTEYKVTSLARTASTAFWKADDSGTSESAFLAPPKMTNLIMKILGILLPLQPRIRQQWGELALTWATSCPIRHLACRSFQVFRILSPRVNPRMVSDILARLSSTIASPSPEIQAFNQEVLRTFAAMVQNLSMSEAVSYPQVFWCSVACLSTPFENEFTEVIELLSHVLDKTNLSDPSVVGHLSSFRPPEWVGPQPYLQSLLLVGLRSSKTAFLTFDLIRRLTSASQDELIDAPSDRLLHGFIAALPWMLHSLDVGEPNDELASMALDLASLADQQGSHSFSRLLTSFAKVKFRAKDDFIRQAASLLRDYMSTHALDIVTLLLGFILNTHDWMREKSMSILKLILQHPEARSPIQMHGNELLIPLLRLMSTKHASQALDVLDMPFSIDGPNTNAGTAALSPNSFNKSEGGEIFGPINEDSGWSVPHSKDLSALTKENVHAVFNTCAIETRAASAHFSIVQFTDLSSNLHKFGEFGGIGNHSQASFDLPSPPLSSIQSHNHHNGNSILPRDRDHRSLGLGMGGVDNQSIGDLVGALHSLGQFFDDGLSALEEEQDSPSTTDHQHQQFSAGRIAGGRRGSDSKSFTSAGQGHRQTGSDVSERRLRAIMARGHQASISSPIYETSPSHSAINGPNPIAHMTRPHHKHRPDMSISMTSESSMTSSQDERDRDNNTQRLNFTSINPNFNGSTNPPHYQQHHRKDSGKHSHSRSNSNLHANVFLNSRRHGTMESVSSISDVGDQNAFALEESGNLIPNGAGNGNGNGFGNGLGPNHSMTSINSFMNRQAIWEGGQEQDQAQIGQTNDLNGFINLDDVAAGAEVGRSEQSTPVLARRNVLRPGA</sequence>
<dbReference type="SUPFAM" id="SSF48371">
    <property type="entry name" value="ARM repeat"/>
    <property type="match status" value="2"/>
</dbReference>
<feature type="domain" description="Cell morphogenesis protein C-terminal" evidence="3">
    <location>
        <begin position="2005"/>
        <end position="2253"/>
    </location>
</feature>
<name>A0A1A6A7Y1_9TREE</name>
<dbReference type="GO" id="GO:0005938">
    <property type="term" value="C:cell cortex"/>
    <property type="evidence" value="ECO:0007669"/>
    <property type="project" value="TreeGrafter"/>
</dbReference>
<evidence type="ECO:0000259" key="4">
    <source>
        <dbReference type="Pfam" id="PF14228"/>
    </source>
</evidence>
<feature type="compositionally biased region" description="Polar residues" evidence="1">
    <location>
        <begin position="2357"/>
        <end position="2370"/>
    </location>
</feature>
<dbReference type="Pfam" id="PF14222">
    <property type="entry name" value="MOR2-PAG1_N"/>
    <property type="match status" value="1"/>
</dbReference>
<feature type="compositionally biased region" description="Polar residues" evidence="1">
    <location>
        <begin position="186"/>
        <end position="212"/>
    </location>
</feature>
<dbReference type="InterPro" id="IPR025614">
    <property type="entry name" value="Cell_morpho_N"/>
</dbReference>
<dbReference type="InterPro" id="IPR029473">
    <property type="entry name" value="MOR2-PAG1_mid"/>
</dbReference>
<feature type="domain" description="Cell morphogenesis central region" evidence="4">
    <location>
        <begin position="1509"/>
        <end position="1685"/>
    </location>
</feature>
<dbReference type="PANTHER" id="PTHR12295">
    <property type="entry name" value="FURRY-RELATED"/>
    <property type="match status" value="1"/>
</dbReference>
<dbReference type="GO" id="GO:0000902">
    <property type="term" value="P:cell morphogenesis"/>
    <property type="evidence" value="ECO:0007669"/>
    <property type="project" value="InterPro"/>
</dbReference>
<feature type="domain" description="Cell morphogenesis central region" evidence="4">
    <location>
        <begin position="1770"/>
        <end position="1978"/>
    </location>
</feature>
<dbReference type="Pfam" id="PF14228">
    <property type="entry name" value="MOR2-PAG1_mid"/>
    <property type="match status" value="2"/>
</dbReference>
<feature type="compositionally biased region" description="Polar residues" evidence="1">
    <location>
        <begin position="116"/>
        <end position="126"/>
    </location>
</feature>
<feature type="compositionally biased region" description="Polar residues" evidence="1">
    <location>
        <begin position="1261"/>
        <end position="1272"/>
    </location>
</feature>
<feature type="compositionally biased region" description="Polar residues" evidence="1">
    <location>
        <begin position="2420"/>
        <end position="2432"/>
    </location>
</feature>
<feature type="domain" description="Cell morphogenesis protein N-terminal" evidence="2">
    <location>
        <begin position="407"/>
        <end position="951"/>
    </location>
</feature>
<feature type="region of interest" description="Disordered" evidence="1">
    <location>
        <begin position="2478"/>
        <end position="2574"/>
    </location>
</feature>
<feature type="region of interest" description="Disordered" evidence="1">
    <location>
        <begin position="177"/>
        <end position="255"/>
    </location>
</feature>
<feature type="compositionally biased region" description="Basic residues" evidence="1">
    <location>
        <begin position="2558"/>
        <end position="2571"/>
    </location>
</feature>
<feature type="compositionally biased region" description="Low complexity" evidence="1">
    <location>
        <begin position="105"/>
        <end position="115"/>
    </location>
</feature>
<feature type="compositionally biased region" description="Polar residues" evidence="1">
    <location>
        <begin position="2536"/>
        <end position="2556"/>
    </location>
</feature>
<protein>
    <submittedName>
        <fullName evidence="5">Cell polarity protein mor2</fullName>
    </submittedName>
</protein>
<dbReference type="InterPro" id="IPR025481">
    <property type="entry name" value="Cell_Morphogen_C"/>
</dbReference>
<dbReference type="VEuPathDB" id="FungiDB:I303_03881"/>
<dbReference type="STRING" id="1296121.A0A1A6A7Y1"/>
<gene>
    <name evidence="5" type="ORF">I303_03881</name>
</gene>
<evidence type="ECO:0000259" key="2">
    <source>
        <dbReference type="Pfam" id="PF14222"/>
    </source>
</evidence>
<feature type="region of interest" description="Disordered" evidence="1">
    <location>
        <begin position="2350"/>
        <end position="2377"/>
    </location>
</feature>
<feature type="region of interest" description="Disordered" evidence="1">
    <location>
        <begin position="1255"/>
        <end position="1274"/>
    </location>
</feature>
<dbReference type="Pfam" id="PF14225">
    <property type="entry name" value="MOR2-PAG1_C"/>
    <property type="match status" value="1"/>
</dbReference>
<dbReference type="InterPro" id="IPR039867">
    <property type="entry name" value="Furry/Tao3/Mor2"/>
</dbReference>
<accession>A0A1A6A7Y1</accession>
<feature type="region of interest" description="Disordered" evidence="1">
    <location>
        <begin position="1"/>
        <end position="126"/>
    </location>
</feature>